<dbReference type="GO" id="GO:0000813">
    <property type="term" value="C:ESCRT I complex"/>
    <property type="evidence" value="ECO:0007669"/>
    <property type="project" value="TreeGrafter"/>
</dbReference>
<organism evidence="11 12">
    <name type="scientific">Aldrovandia affinis</name>
    <dbReference type="NCBI Taxonomy" id="143900"/>
    <lineage>
        <taxon>Eukaryota</taxon>
        <taxon>Metazoa</taxon>
        <taxon>Chordata</taxon>
        <taxon>Craniata</taxon>
        <taxon>Vertebrata</taxon>
        <taxon>Euteleostomi</taxon>
        <taxon>Actinopterygii</taxon>
        <taxon>Neopterygii</taxon>
        <taxon>Teleostei</taxon>
        <taxon>Notacanthiformes</taxon>
        <taxon>Halosauridae</taxon>
        <taxon>Aldrovandia</taxon>
    </lineage>
</organism>
<keyword evidence="12" id="KW-1185">Reference proteome</keyword>
<evidence type="ECO:0000256" key="6">
    <source>
        <dbReference type="ARBA" id="ARBA00025010"/>
    </source>
</evidence>
<sequence>MSCGDKLMEKIQDLSQSELQDLLDNDGKVESLVQESDEVQSVQLEREMALASNRSLAEQNLSLKPQLEQERERLVERYSELEGVRETYQQRCTQRDDIIGQVTPEGLLSRLQAEGANTEAESETLADQFLDGSLSLDSFLDSFLSLRSLAHKRRVRIEKLQDVLRQKTEGGAAAPLGMMTSQQSAINEAAPSPWQQQHHQQADRQETSDADPKPVSFPNSSQSTTSRPLPYTPYPVSPPNPPTISGPGPANPQAQFAPYPSQGFTQAPAFPTPGPGFSAHPVFGPAACPYPTQPAFPGPRTPSFDRTAPPTPYPSHYPFPGYNHPPALGCPPLTPPQVGPSTGLDCPTLKSSLTAPSPSHTNLLWVVSHAPPVTLSLPLCFP</sequence>
<dbReference type="GO" id="GO:0043162">
    <property type="term" value="P:ubiquitin-dependent protein catabolic process via the multivesicular body sorting pathway"/>
    <property type="evidence" value="ECO:0007669"/>
    <property type="project" value="TreeGrafter"/>
</dbReference>
<dbReference type="InterPro" id="IPR029012">
    <property type="entry name" value="Helix_hairpin_bin_sf"/>
</dbReference>
<dbReference type="AlphaFoldDB" id="A0AAD7RB32"/>
<dbReference type="Gene3D" id="1.10.287.660">
    <property type="entry name" value="Helix hairpin bin"/>
    <property type="match status" value="1"/>
</dbReference>
<evidence type="ECO:0000256" key="8">
    <source>
        <dbReference type="SAM" id="Coils"/>
    </source>
</evidence>
<evidence type="ECO:0000256" key="2">
    <source>
        <dbReference type="ARBA" id="ARBA00007617"/>
    </source>
</evidence>
<dbReference type="InterPro" id="IPR037202">
    <property type="entry name" value="ESCRT_assembly_dom"/>
</dbReference>
<evidence type="ECO:0000256" key="3">
    <source>
        <dbReference type="ARBA" id="ARBA00022448"/>
    </source>
</evidence>
<keyword evidence="5 7" id="KW-0653">Protein transport</keyword>
<feature type="domain" description="VPS37 C-terminal" evidence="10">
    <location>
        <begin position="85"/>
        <end position="174"/>
    </location>
</feature>
<dbReference type="Pfam" id="PF07200">
    <property type="entry name" value="Mod_r"/>
    <property type="match status" value="1"/>
</dbReference>
<dbReference type="EMBL" id="JAINUG010000375">
    <property type="protein sequence ID" value="KAJ8373060.1"/>
    <property type="molecule type" value="Genomic_DNA"/>
</dbReference>
<accession>A0AAD7RB32</accession>
<feature type="compositionally biased region" description="Polar residues" evidence="9">
    <location>
        <begin position="217"/>
        <end position="227"/>
    </location>
</feature>
<name>A0AAD7RB32_9TELE</name>
<dbReference type="Proteomes" id="UP001221898">
    <property type="component" value="Unassembled WGS sequence"/>
</dbReference>
<dbReference type="GO" id="GO:0031902">
    <property type="term" value="C:late endosome membrane"/>
    <property type="evidence" value="ECO:0007669"/>
    <property type="project" value="UniProtKB-SubCell"/>
</dbReference>
<dbReference type="PANTHER" id="PTHR13678">
    <property type="entry name" value="VACUOLAR PROTEIN SORTING-ASSOCIATED PROTEIN 37"/>
    <property type="match status" value="1"/>
</dbReference>
<keyword evidence="3 7" id="KW-0813">Transport</keyword>
<dbReference type="PANTHER" id="PTHR13678:SF12">
    <property type="entry name" value="VACUOLAR PROTEIN SORTING-ASSOCIATED PROTEIN 37D"/>
    <property type="match status" value="1"/>
</dbReference>
<evidence type="ECO:0000256" key="7">
    <source>
        <dbReference type="PROSITE-ProRule" id="PRU00646"/>
    </source>
</evidence>
<evidence type="ECO:0000256" key="4">
    <source>
        <dbReference type="ARBA" id="ARBA00022753"/>
    </source>
</evidence>
<dbReference type="SUPFAM" id="SSF140111">
    <property type="entry name" value="Endosomal sorting complex assembly domain"/>
    <property type="match status" value="1"/>
</dbReference>
<gene>
    <name evidence="11" type="ORF">AAFF_G00271880</name>
</gene>
<comment type="similarity">
    <text evidence="2">Belongs to the VPS37 family.</text>
</comment>
<comment type="subcellular location">
    <subcellularLocation>
        <location evidence="1">Late endosome membrane</location>
        <topology evidence="1">Peripheral membrane protein</topology>
    </subcellularLocation>
</comment>
<dbReference type="PROSITE" id="PS51314">
    <property type="entry name" value="VPS37_C"/>
    <property type="match status" value="1"/>
</dbReference>
<reference evidence="11" key="1">
    <citation type="journal article" date="2023" name="Science">
        <title>Genome structures resolve the early diversification of teleost fishes.</title>
        <authorList>
            <person name="Parey E."/>
            <person name="Louis A."/>
            <person name="Montfort J."/>
            <person name="Bouchez O."/>
            <person name="Roques C."/>
            <person name="Iampietro C."/>
            <person name="Lluch J."/>
            <person name="Castinel A."/>
            <person name="Donnadieu C."/>
            <person name="Desvignes T."/>
            <person name="Floi Bucao C."/>
            <person name="Jouanno E."/>
            <person name="Wen M."/>
            <person name="Mejri S."/>
            <person name="Dirks R."/>
            <person name="Jansen H."/>
            <person name="Henkel C."/>
            <person name="Chen W.J."/>
            <person name="Zahm M."/>
            <person name="Cabau C."/>
            <person name="Klopp C."/>
            <person name="Thompson A.W."/>
            <person name="Robinson-Rechavi M."/>
            <person name="Braasch I."/>
            <person name="Lecointre G."/>
            <person name="Bobe J."/>
            <person name="Postlethwait J.H."/>
            <person name="Berthelot C."/>
            <person name="Roest Crollius H."/>
            <person name="Guiguen Y."/>
        </authorList>
    </citation>
    <scope>NUCLEOTIDE SEQUENCE</scope>
    <source>
        <strain evidence="11">NC1722</strain>
    </source>
</reference>
<feature type="region of interest" description="Disordered" evidence="9">
    <location>
        <begin position="183"/>
        <end position="267"/>
    </location>
</feature>
<evidence type="ECO:0000313" key="11">
    <source>
        <dbReference type="EMBL" id="KAJ8373060.1"/>
    </source>
</evidence>
<feature type="compositionally biased region" description="Pro residues" evidence="9">
    <location>
        <begin position="230"/>
        <end position="244"/>
    </location>
</feature>
<evidence type="ECO:0000256" key="9">
    <source>
        <dbReference type="SAM" id="MobiDB-lite"/>
    </source>
</evidence>
<comment type="function">
    <text evidence="6">Component of the ESCRT-I complex, a regulator of vesicular trafficking process. Required for the sorting of endocytic ubiquitinated cargos into multivesicular bodies. May be involved in cell growth and differentiation.</text>
</comment>
<keyword evidence="4" id="KW-0967">Endosome</keyword>
<comment type="caution">
    <text evidence="11">The sequence shown here is derived from an EMBL/GenBank/DDBJ whole genome shotgun (WGS) entry which is preliminary data.</text>
</comment>
<dbReference type="GO" id="GO:0006612">
    <property type="term" value="P:protein targeting to membrane"/>
    <property type="evidence" value="ECO:0007669"/>
    <property type="project" value="TreeGrafter"/>
</dbReference>
<feature type="coiled-coil region" evidence="8">
    <location>
        <begin position="64"/>
        <end position="128"/>
    </location>
</feature>
<evidence type="ECO:0000259" key="10">
    <source>
        <dbReference type="PROSITE" id="PS51314"/>
    </source>
</evidence>
<feature type="compositionally biased region" description="Basic and acidic residues" evidence="9">
    <location>
        <begin position="200"/>
        <end position="212"/>
    </location>
</feature>
<evidence type="ECO:0000313" key="12">
    <source>
        <dbReference type="Proteomes" id="UP001221898"/>
    </source>
</evidence>
<proteinExistence type="inferred from homology"/>
<evidence type="ECO:0000256" key="1">
    <source>
        <dbReference type="ARBA" id="ARBA00004633"/>
    </source>
</evidence>
<keyword evidence="8" id="KW-0175">Coiled coil</keyword>
<evidence type="ECO:0000256" key="5">
    <source>
        <dbReference type="ARBA" id="ARBA00022927"/>
    </source>
</evidence>
<protein>
    <recommendedName>
        <fullName evidence="10">VPS37 C-terminal domain-containing protein</fullName>
    </recommendedName>
</protein>
<dbReference type="InterPro" id="IPR009851">
    <property type="entry name" value="Mod_r"/>
</dbReference>
<dbReference type="GO" id="GO:0006623">
    <property type="term" value="P:protein targeting to vacuole"/>
    <property type="evidence" value="ECO:0007669"/>
    <property type="project" value="TreeGrafter"/>
</dbReference>